<name>A0A1H6UFH2_9BACT</name>
<proteinExistence type="predicted"/>
<evidence type="ECO:0000313" key="2">
    <source>
        <dbReference type="Proteomes" id="UP000199403"/>
    </source>
</evidence>
<dbReference type="STRING" id="1416801.SAMN05192553_101736"/>
<evidence type="ECO:0008006" key="3">
    <source>
        <dbReference type="Google" id="ProtNLM"/>
    </source>
</evidence>
<dbReference type="EMBL" id="FNZH01000001">
    <property type="protein sequence ID" value="SEI89424.1"/>
    <property type="molecule type" value="Genomic_DNA"/>
</dbReference>
<evidence type="ECO:0000313" key="1">
    <source>
        <dbReference type="EMBL" id="SEI89424.1"/>
    </source>
</evidence>
<dbReference type="Proteomes" id="UP000199403">
    <property type="component" value="Unassembled WGS sequence"/>
</dbReference>
<organism evidence="1 2">
    <name type="scientific">Cyclobacterium xiamenense</name>
    <dbReference type="NCBI Taxonomy" id="1297121"/>
    <lineage>
        <taxon>Bacteria</taxon>
        <taxon>Pseudomonadati</taxon>
        <taxon>Bacteroidota</taxon>
        <taxon>Cytophagia</taxon>
        <taxon>Cytophagales</taxon>
        <taxon>Cyclobacteriaceae</taxon>
        <taxon>Cyclobacterium</taxon>
    </lineage>
</organism>
<accession>A0A1H6UFH2</accession>
<reference evidence="2" key="1">
    <citation type="submission" date="2016-10" db="EMBL/GenBank/DDBJ databases">
        <authorList>
            <person name="Varghese N."/>
            <person name="Submissions S."/>
        </authorList>
    </citation>
    <scope>NUCLEOTIDE SEQUENCE [LARGE SCALE GENOMIC DNA]</scope>
    <source>
        <strain evidence="2">IBRC-M 10761</strain>
    </source>
</reference>
<sequence length="238" mass="28457">MDIYLYHTSIQKLKFHKKNNRIMKNLLIILLSFLSFGTFAQRNQQFNSESKVMHKYRVSLPTIILPQLATKSWNDRTHTQHIELHVKRNLDDKNIIGLKLASWRLFQPMGILWWDGLLDKLEAESEFYPGHVRETGIGLSYQRMLWKGLFATVEVLPQFKTYRDEDKNKLGNGFKLYNSFHLGYHIAFGKQKQFFIEPQIHSQFWVLDTNTPEAFKQLDDQWRDYFLFEPNLYLGFKF</sequence>
<protein>
    <recommendedName>
        <fullName evidence="3">DUF3575 domain-containing protein</fullName>
    </recommendedName>
</protein>
<keyword evidence="2" id="KW-1185">Reference proteome</keyword>
<gene>
    <name evidence="1" type="ORF">SAMN05192553_101736</name>
</gene>
<dbReference type="AlphaFoldDB" id="A0A1H6UFH2"/>